<comment type="caution">
    <text evidence="1">The sequence shown here is derived from an EMBL/GenBank/DDBJ whole genome shotgun (WGS) entry which is preliminary data.</text>
</comment>
<protein>
    <submittedName>
        <fullName evidence="1">Uncharacterized protein</fullName>
    </submittedName>
</protein>
<keyword evidence="2" id="KW-1185">Reference proteome</keyword>
<organism evidence="1 2">
    <name type="scientific">Dethiobacter alkaliphilus AHT 1</name>
    <dbReference type="NCBI Taxonomy" id="555088"/>
    <lineage>
        <taxon>Bacteria</taxon>
        <taxon>Bacillati</taxon>
        <taxon>Bacillota</taxon>
        <taxon>Dethiobacteria</taxon>
        <taxon>Dethiobacterales</taxon>
        <taxon>Dethiobacteraceae</taxon>
        <taxon>Dethiobacter</taxon>
    </lineage>
</organism>
<dbReference type="STRING" id="555088.DealDRAFT_2100"/>
<reference evidence="1 2" key="1">
    <citation type="submission" date="2009-02" db="EMBL/GenBank/DDBJ databases">
        <title>Sequencing of the draft genome and assembly of Dethiobacter alkaliphilus AHT 1.</title>
        <authorList>
            <consortium name="US DOE Joint Genome Institute (JGI-PGF)"/>
            <person name="Lucas S."/>
            <person name="Copeland A."/>
            <person name="Lapidus A."/>
            <person name="Glavina del Rio T."/>
            <person name="Dalin E."/>
            <person name="Tice H."/>
            <person name="Bruce D."/>
            <person name="Goodwin L."/>
            <person name="Pitluck S."/>
            <person name="Larimer F."/>
            <person name="Land M.L."/>
            <person name="Hauser L."/>
            <person name="Muyzer G."/>
        </authorList>
    </citation>
    <scope>NUCLEOTIDE SEQUENCE [LARGE SCALE GENOMIC DNA]</scope>
    <source>
        <strain evidence="1 2">AHT 1</strain>
    </source>
</reference>
<gene>
    <name evidence="1" type="ORF">DealDRAFT_2100</name>
</gene>
<sequence>MTERRSDEDYLPTEENEERAINLWDALGFDNGDEYTPDEMLDIINAKINHGELKLEEIKAALELVGD</sequence>
<dbReference type="Proteomes" id="UP000006443">
    <property type="component" value="Unassembled WGS sequence"/>
</dbReference>
<dbReference type="RefSeq" id="WP_008517235.1">
    <property type="nucleotide sequence ID" value="NZ_ACJM01000010.1"/>
</dbReference>
<evidence type="ECO:0000313" key="1">
    <source>
        <dbReference type="EMBL" id="EEG77065.1"/>
    </source>
</evidence>
<dbReference type="EMBL" id="ACJM01000010">
    <property type="protein sequence ID" value="EEG77065.1"/>
    <property type="molecule type" value="Genomic_DNA"/>
</dbReference>
<proteinExistence type="predicted"/>
<evidence type="ECO:0000313" key="2">
    <source>
        <dbReference type="Proteomes" id="UP000006443"/>
    </source>
</evidence>
<accession>C0GHZ1</accession>
<dbReference type="AlphaFoldDB" id="C0GHZ1"/>
<name>C0GHZ1_DETAL</name>